<sequence length="130" mass="14758">MIPAVSDKSFEVWIKQCEEMMGEQISSGDDMTPAAPPVKHDWYQTESQVIVTVMAKNVPKDGVCVNYMERELSAMMKLASGENYNLELHLLHSIIPQQSNFKILTTKDQGFVFRGIDHAACQYWKALPLH</sequence>
<name>A0AAD6FL51_9TELE</name>
<dbReference type="GO" id="GO:0005737">
    <property type="term" value="C:cytoplasm"/>
    <property type="evidence" value="ECO:0007669"/>
    <property type="project" value="UniProtKB-ARBA"/>
</dbReference>
<proteinExistence type="predicted"/>
<feature type="domain" description="CS" evidence="1">
    <location>
        <begin position="35"/>
        <end position="128"/>
    </location>
</feature>
<evidence type="ECO:0000313" key="2">
    <source>
        <dbReference type="EMBL" id="KAJ4939435.1"/>
    </source>
</evidence>
<dbReference type="Pfam" id="PF04969">
    <property type="entry name" value="CS"/>
    <property type="match status" value="1"/>
</dbReference>
<dbReference type="InterPro" id="IPR007052">
    <property type="entry name" value="CS_dom"/>
</dbReference>
<dbReference type="FunFam" id="2.60.40.790:FF:000012">
    <property type="entry name" value="SGT1 homolog, MIS12 kinetochore complex assembly cochaperone"/>
    <property type="match status" value="1"/>
</dbReference>
<dbReference type="AlphaFoldDB" id="A0AAD6FL51"/>
<dbReference type="PANTHER" id="PTHR45862">
    <property type="entry name" value="PROTEIN SGT1 HOMOLOG"/>
    <property type="match status" value="1"/>
</dbReference>
<dbReference type="EMBL" id="JAPTMU010000008">
    <property type="protein sequence ID" value="KAJ4939435.1"/>
    <property type="molecule type" value="Genomic_DNA"/>
</dbReference>
<dbReference type="InterPro" id="IPR008978">
    <property type="entry name" value="HSP20-like_chaperone"/>
</dbReference>
<evidence type="ECO:0000313" key="3">
    <source>
        <dbReference type="Proteomes" id="UP001219934"/>
    </source>
</evidence>
<protein>
    <recommendedName>
        <fullName evidence="1">CS domain-containing protein</fullName>
    </recommendedName>
</protein>
<dbReference type="SUPFAM" id="SSF49764">
    <property type="entry name" value="HSP20-like chaperones"/>
    <property type="match status" value="1"/>
</dbReference>
<accession>A0AAD6FL51</accession>
<dbReference type="InterPro" id="IPR044563">
    <property type="entry name" value="Sgt1-like"/>
</dbReference>
<dbReference type="Gene3D" id="2.60.40.790">
    <property type="match status" value="1"/>
</dbReference>
<dbReference type="PROSITE" id="PS51203">
    <property type="entry name" value="CS"/>
    <property type="match status" value="1"/>
</dbReference>
<organism evidence="2 3">
    <name type="scientific">Pogonophryne albipinna</name>
    <dbReference type="NCBI Taxonomy" id="1090488"/>
    <lineage>
        <taxon>Eukaryota</taxon>
        <taxon>Metazoa</taxon>
        <taxon>Chordata</taxon>
        <taxon>Craniata</taxon>
        <taxon>Vertebrata</taxon>
        <taxon>Euteleostomi</taxon>
        <taxon>Actinopterygii</taxon>
        <taxon>Neopterygii</taxon>
        <taxon>Teleostei</taxon>
        <taxon>Neoteleostei</taxon>
        <taxon>Acanthomorphata</taxon>
        <taxon>Eupercaria</taxon>
        <taxon>Perciformes</taxon>
        <taxon>Notothenioidei</taxon>
        <taxon>Pogonophryne</taxon>
    </lineage>
</organism>
<dbReference type="Proteomes" id="UP001219934">
    <property type="component" value="Unassembled WGS sequence"/>
</dbReference>
<evidence type="ECO:0000259" key="1">
    <source>
        <dbReference type="PROSITE" id="PS51203"/>
    </source>
</evidence>
<gene>
    <name evidence="2" type="ORF">JOQ06_028884</name>
</gene>
<dbReference type="GO" id="GO:0051087">
    <property type="term" value="F:protein-folding chaperone binding"/>
    <property type="evidence" value="ECO:0007669"/>
    <property type="project" value="InterPro"/>
</dbReference>
<reference evidence="2" key="1">
    <citation type="submission" date="2022-11" db="EMBL/GenBank/DDBJ databases">
        <title>Chromosome-level genome of Pogonophryne albipinna.</title>
        <authorList>
            <person name="Jo E."/>
        </authorList>
    </citation>
    <scope>NUCLEOTIDE SEQUENCE</scope>
    <source>
        <strain evidence="2">SGF0006</strain>
        <tissue evidence="2">Muscle</tissue>
    </source>
</reference>
<keyword evidence="3" id="KW-1185">Reference proteome</keyword>
<comment type="caution">
    <text evidence="2">The sequence shown here is derived from an EMBL/GenBank/DDBJ whole genome shotgun (WGS) entry which is preliminary data.</text>
</comment>